<evidence type="ECO:0000256" key="2">
    <source>
        <dbReference type="ARBA" id="ARBA00004193"/>
    </source>
</evidence>
<comment type="similarity">
    <text evidence="3">Belongs to the PstS family.</text>
</comment>
<keyword evidence="5" id="KW-0592">Phosphate transport</keyword>
<evidence type="ECO:0000313" key="13">
    <source>
        <dbReference type="Proteomes" id="UP000013085"/>
    </source>
</evidence>
<evidence type="ECO:0000256" key="4">
    <source>
        <dbReference type="ARBA" id="ARBA00011529"/>
    </source>
</evidence>
<dbReference type="GeneID" id="57961585"/>
<comment type="subcellular location">
    <subcellularLocation>
        <location evidence="2">Cell membrane</location>
        <topology evidence="2">Lipid-anchor</topology>
    </subcellularLocation>
</comment>
<dbReference type="PROSITE" id="PS51257">
    <property type="entry name" value="PROKAR_LIPOPROTEIN"/>
    <property type="match status" value="1"/>
</dbReference>
<name>A0A0E2H9M8_9FIRM</name>
<dbReference type="Gene3D" id="3.40.190.10">
    <property type="entry name" value="Periplasmic binding protein-like II"/>
    <property type="match status" value="2"/>
</dbReference>
<feature type="compositionally biased region" description="Basic and acidic residues" evidence="9">
    <location>
        <begin position="39"/>
        <end position="49"/>
    </location>
</feature>
<dbReference type="SUPFAM" id="SSF53850">
    <property type="entry name" value="Periplasmic binding protein-like II"/>
    <property type="match status" value="1"/>
</dbReference>
<comment type="function">
    <text evidence="1">Part of the ABC transporter complex PstSACB involved in phosphate import.</text>
</comment>
<keyword evidence="5" id="KW-0813">Transport</keyword>
<feature type="region of interest" description="Disordered" evidence="9">
    <location>
        <begin position="32"/>
        <end position="62"/>
    </location>
</feature>
<evidence type="ECO:0000313" key="12">
    <source>
        <dbReference type="EMBL" id="ENZ13391.1"/>
    </source>
</evidence>
<dbReference type="GO" id="GO:0006817">
    <property type="term" value="P:phosphate ion transport"/>
    <property type="evidence" value="ECO:0007669"/>
    <property type="project" value="UniProtKB-KW"/>
</dbReference>
<accession>A0A0E2H9M8</accession>
<dbReference type="InterPro" id="IPR050811">
    <property type="entry name" value="Phosphate_ABC_transporter"/>
</dbReference>
<feature type="signal peptide" evidence="10">
    <location>
        <begin position="1"/>
        <end position="25"/>
    </location>
</feature>
<evidence type="ECO:0000256" key="1">
    <source>
        <dbReference type="ARBA" id="ARBA00002841"/>
    </source>
</evidence>
<dbReference type="InterPro" id="IPR024370">
    <property type="entry name" value="PBP_domain"/>
</dbReference>
<dbReference type="Pfam" id="PF12849">
    <property type="entry name" value="PBP_like_2"/>
    <property type="match status" value="1"/>
</dbReference>
<sequence length="339" mass="35389">MKKFLAVVTSMAMALSLLTACGSNAASTETTTAAASEAASEKETAGKEAEESEPAAETAGADSTQFQSSILFCGSTSLYPILSSLASSFTEKYVTWDAVDSSFPDSNISVYVAPGGSGVGVSAAIDGTADFGMLARDIKDSEIEALGEHYQEFVVAKDALTVSVNAENPICGIMDDMPAETIRQIFAGEIATWDQVDSTLPAETINVYIRDLSGGAYEVFQKSVMGDSEVTASATQSASMTELATNIAGDKWGIGYAGFGAYNKANADGQVLTAMKVDGVEATAENIISGAYTIQRPVMFVAGAEITPSEQAFIDYIFSQTGYDVVEANGYIPAFTPEA</sequence>
<keyword evidence="8" id="KW-0449">Lipoprotein</keyword>
<comment type="subunit">
    <text evidence="4">The complex is composed of two ATP-binding proteins (PstB), two transmembrane proteins (PstC and PstA) and a solute-binding protein (PstS).</text>
</comment>
<evidence type="ECO:0000256" key="6">
    <source>
        <dbReference type="ARBA" id="ARBA00022729"/>
    </source>
</evidence>
<reference evidence="12 13" key="1">
    <citation type="submission" date="2013-01" db="EMBL/GenBank/DDBJ databases">
        <title>The Genome Sequence of Clostridium clostridioforme 90A8.</title>
        <authorList>
            <consortium name="The Broad Institute Genome Sequencing Platform"/>
            <person name="Earl A."/>
            <person name="Ward D."/>
            <person name="Feldgarden M."/>
            <person name="Gevers D."/>
            <person name="Courvalin P."/>
            <person name="Lambert T."/>
            <person name="Walker B."/>
            <person name="Young S.K."/>
            <person name="Zeng Q."/>
            <person name="Gargeya S."/>
            <person name="Fitzgerald M."/>
            <person name="Haas B."/>
            <person name="Abouelleil A."/>
            <person name="Alvarado L."/>
            <person name="Arachchi H.M."/>
            <person name="Berlin A.M."/>
            <person name="Chapman S.B."/>
            <person name="Dewar J."/>
            <person name="Goldberg J."/>
            <person name="Griggs A."/>
            <person name="Gujja S."/>
            <person name="Hansen M."/>
            <person name="Howarth C."/>
            <person name="Imamovic A."/>
            <person name="Larimer J."/>
            <person name="McCowan C."/>
            <person name="Murphy C."/>
            <person name="Neiman D."/>
            <person name="Pearson M."/>
            <person name="Priest M."/>
            <person name="Roberts A."/>
            <person name="Saif S."/>
            <person name="Shea T."/>
            <person name="Sisk P."/>
            <person name="Sykes S."/>
            <person name="Wortman J."/>
            <person name="Nusbaum C."/>
            <person name="Birren B."/>
        </authorList>
    </citation>
    <scope>NUCLEOTIDE SEQUENCE [LARGE SCALE GENOMIC DNA]</scope>
    <source>
        <strain evidence="12 13">90A8</strain>
    </source>
</reference>
<evidence type="ECO:0000256" key="7">
    <source>
        <dbReference type="ARBA" id="ARBA00023139"/>
    </source>
</evidence>
<dbReference type="RefSeq" id="WP_002588231.1">
    <property type="nucleotide sequence ID" value="NZ_KB851022.1"/>
</dbReference>
<feature type="domain" description="PBP" evidence="11">
    <location>
        <begin position="63"/>
        <end position="320"/>
    </location>
</feature>
<dbReference type="PANTHER" id="PTHR30570">
    <property type="entry name" value="PERIPLASMIC PHOSPHATE BINDING COMPONENT OF PHOSPHATE ABC TRANSPORTER"/>
    <property type="match status" value="1"/>
</dbReference>
<dbReference type="Proteomes" id="UP000013085">
    <property type="component" value="Unassembled WGS sequence"/>
</dbReference>
<dbReference type="EMBL" id="AGYR01000033">
    <property type="protein sequence ID" value="ENZ13391.1"/>
    <property type="molecule type" value="Genomic_DNA"/>
</dbReference>
<proteinExistence type="inferred from homology"/>
<protein>
    <submittedName>
        <fullName evidence="12">Phosphate binding protein</fullName>
    </submittedName>
</protein>
<comment type="caution">
    <text evidence="12">The sequence shown here is derived from an EMBL/GenBank/DDBJ whole genome shotgun (WGS) entry which is preliminary data.</text>
</comment>
<keyword evidence="7" id="KW-0564">Palmitate</keyword>
<gene>
    <name evidence="12" type="ORF">HMPREF1090_02896</name>
</gene>
<dbReference type="GO" id="GO:0005886">
    <property type="term" value="C:plasma membrane"/>
    <property type="evidence" value="ECO:0007669"/>
    <property type="project" value="UniProtKB-SubCell"/>
</dbReference>
<feature type="chain" id="PRO_5002395438" evidence="10">
    <location>
        <begin position="26"/>
        <end position="339"/>
    </location>
</feature>
<evidence type="ECO:0000256" key="8">
    <source>
        <dbReference type="ARBA" id="ARBA00023288"/>
    </source>
</evidence>
<evidence type="ECO:0000256" key="3">
    <source>
        <dbReference type="ARBA" id="ARBA00008725"/>
    </source>
</evidence>
<evidence type="ECO:0000259" key="11">
    <source>
        <dbReference type="Pfam" id="PF12849"/>
    </source>
</evidence>
<keyword evidence="6 10" id="KW-0732">Signal</keyword>
<dbReference type="HOGENOM" id="CLU_026228_5_1_9"/>
<dbReference type="CDD" id="cd13653">
    <property type="entry name" value="PBP2_phosphate_like_1"/>
    <property type="match status" value="1"/>
</dbReference>
<evidence type="ECO:0000256" key="9">
    <source>
        <dbReference type="SAM" id="MobiDB-lite"/>
    </source>
</evidence>
<dbReference type="AlphaFoldDB" id="A0A0E2H9M8"/>
<evidence type="ECO:0000256" key="10">
    <source>
        <dbReference type="SAM" id="SignalP"/>
    </source>
</evidence>
<organism evidence="12 13">
    <name type="scientific">[Clostridium] clostridioforme 90A8</name>
    <dbReference type="NCBI Taxonomy" id="999408"/>
    <lineage>
        <taxon>Bacteria</taxon>
        <taxon>Bacillati</taxon>
        <taxon>Bacillota</taxon>
        <taxon>Clostridia</taxon>
        <taxon>Lachnospirales</taxon>
        <taxon>Lachnospiraceae</taxon>
        <taxon>Enterocloster</taxon>
    </lineage>
</organism>
<evidence type="ECO:0000256" key="5">
    <source>
        <dbReference type="ARBA" id="ARBA00022592"/>
    </source>
</evidence>
<dbReference type="PANTHER" id="PTHR30570:SF1">
    <property type="entry name" value="PHOSPHATE-BINDING PROTEIN PSTS"/>
    <property type="match status" value="1"/>
</dbReference>
<dbReference type="PATRIC" id="fig|999408.3.peg.3130"/>